<organism evidence="2">
    <name type="scientific">Tanacetum cinerariifolium</name>
    <name type="common">Dalmatian daisy</name>
    <name type="synonym">Chrysanthemum cinerariifolium</name>
    <dbReference type="NCBI Taxonomy" id="118510"/>
    <lineage>
        <taxon>Eukaryota</taxon>
        <taxon>Viridiplantae</taxon>
        <taxon>Streptophyta</taxon>
        <taxon>Embryophyta</taxon>
        <taxon>Tracheophyta</taxon>
        <taxon>Spermatophyta</taxon>
        <taxon>Magnoliopsida</taxon>
        <taxon>eudicotyledons</taxon>
        <taxon>Gunneridae</taxon>
        <taxon>Pentapetalae</taxon>
        <taxon>asterids</taxon>
        <taxon>campanulids</taxon>
        <taxon>Asterales</taxon>
        <taxon>Asteraceae</taxon>
        <taxon>Asteroideae</taxon>
        <taxon>Anthemideae</taxon>
        <taxon>Anthemidinae</taxon>
        <taxon>Tanacetum</taxon>
    </lineage>
</organism>
<dbReference type="AlphaFoldDB" id="A0A6L2N219"/>
<accession>A0A6L2N219</accession>
<name>A0A6L2N219_TANCI</name>
<sequence length="151" mass="17346">MCNEFLFAKLEYYIEEQKGRVLEFEDAPKRDGSRVERESEGRRPSKQRAEDSGNHGVNLPLLFAAHLRRNNNGEPLQSALTSAYGGHQPLTNLGRNLPPNDTHLSYTAPPFIPNSLQQLMGIYLLMLTLIPNQCWYDLRLTFKPFLPCSRW</sequence>
<gene>
    <name evidence="2" type="ORF">Tci_052249</name>
</gene>
<feature type="region of interest" description="Disordered" evidence="1">
    <location>
        <begin position="25"/>
        <end position="56"/>
    </location>
</feature>
<evidence type="ECO:0000313" key="2">
    <source>
        <dbReference type="EMBL" id="GEU80271.1"/>
    </source>
</evidence>
<protein>
    <submittedName>
        <fullName evidence="2">Uncharacterized protein</fullName>
    </submittedName>
</protein>
<proteinExistence type="predicted"/>
<evidence type="ECO:0000256" key="1">
    <source>
        <dbReference type="SAM" id="MobiDB-lite"/>
    </source>
</evidence>
<comment type="caution">
    <text evidence="2">The sequence shown here is derived from an EMBL/GenBank/DDBJ whole genome shotgun (WGS) entry which is preliminary data.</text>
</comment>
<feature type="compositionally biased region" description="Basic and acidic residues" evidence="1">
    <location>
        <begin position="25"/>
        <end position="53"/>
    </location>
</feature>
<dbReference type="EMBL" id="BKCJ010008044">
    <property type="protein sequence ID" value="GEU80271.1"/>
    <property type="molecule type" value="Genomic_DNA"/>
</dbReference>
<reference evidence="2" key="1">
    <citation type="journal article" date="2019" name="Sci. Rep.">
        <title>Draft genome of Tanacetum cinerariifolium, the natural source of mosquito coil.</title>
        <authorList>
            <person name="Yamashiro T."/>
            <person name="Shiraishi A."/>
            <person name="Satake H."/>
            <person name="Nakayama K."/>
        </authorList>
    </citation>
    <scope>NUCLEOTIDE SEQUENCE</scope>
</reference>